<accession>A0A7D7WFR1</accession>
<dbReference type="InterPro" id="IPR006059">
    <property type="entry name" value="SBP"/>
</dbReference>
<dbReference type="Gene3D" id="3.40.190.10">
    <property type="entry name" value="Periplasmic binding protein-like II"/>
    <property type="match status" value="2"/>
</dbReference>
<feature type="signal peptide" evidence="4">
    <location>
        <begin position="1"/>
        <end position="24"/>
    </location>
</feature>
<name>A0A7D7WFR1_9MICO</name>
<dbReference type="RefSeq" id="WP_182254650.1">
    <property type="nucleotide sequence ID" value="NZ_CP043732.1"/>
</dbReference>
<evidence type="ECO:0000313" key="5">
    <source>
        <dbReference type="EMBL" id="QMU96354.1"/>
    </source>
</evidence>
<evidence type="ECO:0000256" key="2">
    <source>
        <dbReference type="ARBA" id="ARBA00022448"/>
    </source>
</evidence>
<gene>
    <name evidence="5" type="ORF">FVO59_03385</name>
</gene>
<evidence type="ECO:0000313" key="6">
    <source>
        <dbReference type="Proteomes" id="UP000515708"/>
    </source>
</evidence>
<dbReference type="GO" id="GO:1901982">
    <property type="term" value="F:maltose binding"/>
    <property type="evidence" value="ECO:0007669"/>
    <property type="project" value="TreeGrafter"/>
</dbReference>
<evidence type="ECO:0000256" key="3">
    <source>
        <dbReference type="ARBA" id="ARBA00022729"/>
    </source>
</evidence>
<dbReference type="Pfam" id="PF01547">
    <property type="entry name" value="SBP_bac_1"/>
    <property type="match status" value="1"/>
</dbReference>
<dbReference type="EMBL" id="CP043732">
    <property type="protein sequence ID" value="QMU96354.1"/>
    <property type="molecule type" value="Genomic_DNA"/>
</dbReference>
<protein>
    <submittedName>
        <fullName evidence="5">Extracellular solute-binding protein</fullName>
    </submittedName>
</protein>
<feature type="chain" id="PRO_5038576348" evidence="4">
    <location>
        <begin position="25"/>
        <end position="432"/>
    </location>
</feature>
<keyword evidence="2" id="KW-0813">Transport</keyword>
<evidence type="ECO:0000256" key="4">
    <source>
        <dbReference type="SAM" id="SignalP"/>
    </source>
</evidence>
<reference evidence="5 6" key="1">
    <citation type="journal article" date="2020" name="Front. Microbiol.">
        <title>Design of Bacterial Strain-Specific qPCR Assays Using NGS Data and Publicly Available Resources and Its Application to Track Biocontrol Strains.</title>
        <authorList>
            <person name="Hernandez I."/>
            <person name="Sant C."/>
            <person name="Martinez R."/>
            <person name="Fernandez C."/>
        </authorList>
    </citation>
    <scope>NUCLEOTIDE SEQUENCE [LARGE SCALE GENOMIC DNA]</scope>
    <source>
        <strain evidence="5 6">B24</strain>
    </source>
</reference>
<dbReference type="GO" id="GO:0015768">
    <property type="term" value="P:maltose transport"/>
    <property type="evidence" value="ECO:0007669"/>
    <property type="project" value="TreeGrafter"/>
</dbReference>
<organism evidence="5 6">
    <name type="scientific">Microbacterium esteraromaticum</name>
    <dbReference type="NCBI Taxonomy" id="57043"/>
    <lineage>
        <taxon>Bacteria</taxon>
        <taxon>Bacillati</taxon>
        <taxon>Actinomycetota</taxon>
        <taxon>Actinomycetes</taxon>
        <taxon>Micrococcales</taxon>
        <taxon>Microbacteriaceae</taxon>
        <taxon>Microbacterium</taxon>
    </lineage>
</organism>
<dbReference type="PROSITE" id="PS51257">
    <property type="entry name" value="PROKAR_LIPOPROTEIN"/>
    <property type="match status" value="1"/>
</dbReference>
<dbReference type="GO" id="GO:0042956">
    <property type="term" value="P:maltodextrin transmembrane transport"/>
    <property type="evidence" value="ECO:0007669"/>
    <property type="project" value="TreeGrafter"/>
</dbReference>
<dbReference type="Proteomes" id="UP000515708">
    <property type="component" value="Chromosome"/>
</dbReference>
<evidence type="ECO:0000256" key="1">
    <source>
        <dbReference type="ARBA" id="ARBA00008520"/>
    </source>
</evidence>
<proteinExistence type="inferred from homology"/>
<dbReference type="PANTHER" id="PTHR30061:SF50">
    <property type="entry name" value="MALTOSE_MALTODEXTRIN-BINDING PERIPLASMIC PROTEIN"/>
    <property type="match status" value="1"/>
</dbReference>
<dbReference type="AlphaFoldDB" id="A0A7D7WFR1"/>
<dbReference type="PANTHER" id="PTHR30061">
    <property type="entry name" value="MALTOSE-BINDING PERIPLASMIC PROTEIN"/>
    <property type="match status" value="1"/>
</dbReference>
<keyword evidence="3 4" id="KW-0732">Signal</keyword>
<comment type="similarity">
    <text evidence="1">Belongs to the bacterial solute-binding protein 1 family.</text>
</comment>
<sequence length="432" mass="46772">MAKSRKLSALVLIGAVALSAAGCASSSSGGAESKELTYWSMWKEGEAQQKVIADAIADFEKETGVEVNVQWQGRDNVKKVVPTLNTNKVPDLVDGSFARLAPVLAETVQAKALDEAYGNEVEGQKVSALVPEAYLKDDVLTVEGEDAPWMLPYSLTSDAFWFNASAHPELVESPPRTWDDFLAVMDGLKADGETPLAIDGDVAGYNAYWYTSAMVRIAGPGSLREMAADESGEAWDSEEALEAAQLVEQLVDGDYFIDGYNASKWPAQQQAWADNKAALLFNGTWIPTETGPYAADGFEYSSFPFPLVDGGSDAERADFVGFAVPARAHNAGNAQKLASFFLRKEYQDALGTDAKILPIRQDAAVSDEMSSVKSALDEADSYFLQNDGISFPGYTEKLLWPALNDLVLGKTDAAQFVKAMKSGQIDYWKQNS</sequence>
<dbReference type="GO" id="GO:0055052">
    <property type="term" value="C:ATP-binding cassette (ABC) transporter complex, substrate-binding subunit-containing"/>
    <property type="evidence" value="ECO:0007669"/>
    <property type="project" value="TreeGrafter"/>
</dbReference>
<dbReference type="SUPFAM" id="SSF53850">
    <property type="entry name" value="Periplasmic binding protein-like II"/>
    <property type="match status" value="1"/>
</dbReference>